<organism evidence="1 2">
    <name type="scientific">Serratia marcescens</name>
    <dbReference type="NCBI Taxonomy" id="615"/>
    <lineage>
        <taxon>Bacteria</taxon>
        <taxon>Pseudomonadati</taxon>
        <taxon>Pseudomonadota</taxon>
        <taxon>Gammaproteobacteria</taxon>
        <taxon>Enterobacterales</taxon>
        <taxon>Yersiniaceae</taxon>
        <taxon>Serratia</taxon>
    </lineage>
</organism>
<protein>
    <submittedName>
        <fullName evidence="1">Uncharacterized protein</fullName>
    </submittedName>
</protein>
<accession>A0ABD5BE47</accession>
<evidence type="ECO:0000313" key="2">
    <source>
        <dbReference type="Proteomes" id="UP001234811"/>
    </source>
</evidence>
<proteinExistence type="predicted"/>
<reference evidence="1 2" key="1">
    <citation type="submission" date="2023-07" db="EMBL/GenBank/DDBJ databases">
        <title>Pathogens genome sequencing project 196.</title>
        <authorList>
            <person name="Cao X."/>
        </authorList>
    </citation>
    <scope>NUCLEOTIDE SEQUENCE [LARGE SCALE GENOMIC DNA]</scope>
    <source>
        <strain evidence="1 2">SM41</strain>
    </source>
</reference>
<evidence type="ECO:0000313" key="1">
    <source>
        <dbReference type="EMBL" id="MDQ9554962.1"/>
    </source>
</evidence>
<feature type="non-terminal residue" evidence="1">
    <location>
        <position position="63"/>
    </location>
</feature>
<name>A0ABD5BE47_SERMA</name>
<dbReference type="RefSeq" id="WP_309212865.1">
    <property type="nucleotide sequence ID" value="NZ_JAVIPQ010000090.1"/>
</dbReference>
<sequence>MAERYLEALPLAAEARAALVRDAGIAAGDDDAAALAKLHRALAKLDPAQTTSLEATAPAYASV</sequence>
<dbReference type="AlphaFoldDB" id="A0ABD5BE47"/>
<dbReference type="EMBL" id="JAVIPQ010000090">
    <property type="protein sequence ID" value="MDQ9554962.1"/>
    <property type="molecule type" value="Genomic_DNA"/>
</dbReference>
<comment type="caution">
    <text evidence="1">The sequence shown here is derived from an EMBL/GenBank/DDBJ whole genome shotgun (WGS) entry which is preliminary data.</text>
</comment>
<gene>
    <name evidence="1" type="ORF">RF091_05415</name>
</gene>
<dbReference type="Proteomes" id="UP001234811">
    <property type="component" value="Unassembled WGS sequence"/>
</dbReference>